<feature type="transmembrane region" description="Helical" evidence="1">
    <location>
        <begin position="156"/>
        <end position="172"/>
    </location>
</feature>
<gene>
    <name evidence="2" type="ORF">PRZ03_03715</name>
</gene>
<keyword evidence="1" id="KW-0472">Membrane</keyword>
<evidence type="ECO:0000256" key="1">
    <source>
        <dbReference type="SAM" id="Phobius"/>
    </source>
</evidence>
<evidence type="ECO:0000313" key="3">
    <source>
        <dbReference type="Proteomes" id="UP001221189"/>
    </source>
</evidence>
<feature type="transmembrane region" description="Helical" evidence="1">
    <location>
        <begin position="20"/>
        <end position="41"/>
    </location>
</feature>
<sequence>MDSRPSQDSDKLARVRRLSWWVRLFCLLGAVALVLAPALLWSQPEWLESVARTSWVSKTAPLQLDAGSRFWGWLGSCLPSAVLLFALWQIWSLFGYYRRGEIFKAGPATHLRRLGAALMVNAVAQPMSTTLGVLALTMGNPPGQRQLMLGLGFEHFTSFGFGLAVLVIGIVMQEAARVAQENAEFV</sequence>
<dbReference type="InterPro" id="IPR021354">
    <property type="entry name" value="DUF2975"/>
</dbReference>
<dbReference type="EMBL" id="JAQQXT010000002">
    <property type="protein sequence ID" value="MDC8770668.1"/>
    <property type="molecule type" value="Genomic_DNA"/>
</dbReference>
<dbReference type="RefSeq" id="WP_273599087.1">
    <property type="nucleotide sequence ID" value="NZ_JAQQXT010000002.1"/>
</dbReference>
<reference evidence="2 3" key="1">
    <citation type="submission" date="2022-10" db="EMBL/GenBank/DDBJ databases">
        <title>Paucibacter sp. hw1 Genome sequencing.</title>
        <authorList>
            <person name="Park S."/>
        </authorList>
    </citation>
    <scope>NUCLEOTIDE SEQUENCE [LARGE SCALE GENOMIC DNA]</scope>
    <source>
        <strain evidence="3">hw1</strain>
    </source>
</reference>
<feature type="transmembrane region" description="Helical" evidence="1">
    <location>
        <begin position="70"/>
        <end position="94"/>
    </location>
</feature>
<dbReference type="Pfam" id="PF11188">
    <property type="entry name" value="DUF2975"/>
    <property type="match status" value="1"/>
</dbReference>
<keyword evidence="3" id="KW-1185">Reference proteome</keyword>
<evidence type="ECO:0000313" key="2">
    <source>
        <dbReference type="EMBL" id="MDC8770668.1"/>
    </source>
</evidence>
<protein>
    <submittedName>
        <fullName evidence="2">DUF2975 domain-containing protein</fullName>
    </submittedName>
</protein>
<keyword evidence="1" id="KW-1133">Transmembrane helix</keyword>
<accession>A0ABT5K9Q4</accession>
<feature type="transmembrane region" description="Helical" evidence="1">
    <location>
        <begin position="114"/>
        <end position="136"/>
    </location>
</feature>
<organism evidence="2 3">
    <name type="scientific">Roseateles albus</name>
    <dbReference type="NCBI Taxonomy" id="2987525"/>
    <lineage>
        <taxon>Bacteria</taxon>
        <taxon>Pseudomonadati</taxon>
        <taxon>Pseudomonadota</taxon>
        <taxon>Betaproteobacteria</taxon>
        <taxon>Burkholderiales</taxon>
        <taxon>Sphaerotilaceae</taxon>
        <taxon>Roseateles</taxon>
    </lineage>
</organism>
<keyword evidence="1" id="KW-0812">Transmembrane</keyword>
<proteinExistence type="predicted"/>
<comment type="caution">
    <text evidence="2">The sequence shown here is derived from an EMBL/GenBank/DDBJ whole genome shotgun (WGS) entry which is preliminary data.</text>
</comment>
<dbReference type="Proteomes" id="UP001221189">
    <property type="component" value="Unassembled WGS sequence"/>
</dbReference>
<name>A0ABT5K9Q4_9BURK</name>